<sequence length="163" mass="17935">MKTRRMSPSNHCGNEEVSHTRHVGLEELNLASGLIVDGVEGEVELGDALVVDGSGSTRRSSTSGLKSSCSLEDDRINGKRELCDTPKGRVEKTNRQKEQQRVFQLRNGTIRFGDFETCVLNVSYFVSSNKSKSEDVGSSCDFMGSHQVDSASRYGRMITLARV</sequence>
<comment type="caution">
    <text evidence="2">The sequence shown here is derived from an EMBL/GenBank/DDBJ whole genome shotgun (WGS) entry which is preliminary data.</text>
</comment>
<accession>A0AAW1JQZ5</accession>
<feature type="compositionally biased region" description="Low complexity" evidence="1">
    <location>
        <begin position="54"/>
        <end position="70"/>
    </location>
</feature>
<feature type="region of interest" description="Disordered" evidence="1">
    <location>
        <begin position="52"/>
        <end position="71"/>
    </location>
</feature>
<dbReference type="AlphaFoldDB" id="A0AAW1JQZ5"/>
<evidence type="ECO:0000256" key="1">
    <source>
        <dbReference type="SAM" id="MobiDB-lite"/>
    </source>
</evidence>
<dbReference type="Proteomes" id="UP001443914">
    <property type="component" value="Unassembled WGS sequence"/>
</dbReference>
<evidence type="ECO:0000313" key="2">
    <source>
        <dbReference type="EMBL" id="KAK9706534.1"/>
    </source>
</evidence>
<reference evidence="2" key="1">
    <citation type="submission" date="2024-03" db="EMBL/GenBank/DDBJ databases">
        <title>WGS assembly of Saponaria officinalis var. Norfolk2.</title>
        <authorList>
            <person name="Jenkins J."/>
            <person name="Shu S."/>
            <person name="Grimwood J."/>
            <person name="Barry K."/>
            <person name="Goodstein D."/>
            <person name="Schmutz J."/>
            <person name="Leebens-Mack J."/>
            <person name="Osbourn A."/>
        </authorList>
    </citation>
    <scope>NUCLEOTIDE SEQUENCE [LARGE SCALE GENOMIC DNA]</scope>
    <source>
        <strain evidence="2">JIC</strain>
    </source>
</reference>
<name>A0AAW1JQZ5_SAPOF</name>
<proteinExistence type="predicted"/>
<evidence type="ECO:0000313" key="3">
    <source>
        <dbReference type="Proteomes" id="UP001443914"/>
    </source>
</evidence>
<gene>
    <name evidence="2" type="ORF">RND81_07G133000</name>
</gene>
<organism evidence="2 3">
    <name type="scientific">Saponaria officinalis</name>
    <name type="common">Common soapwort</name>
    <name type="synonym">Lychnis saponaria</name>
    <dbReference type="NCBI Taxonomy" id="3572"/>
    <lineage>
        <taxon>Eukaryota</taxon>
        <taxon>Viridiplantae</taxon>
        <taxon>Streptophyta</taxon>
        <taxon>Embryophyta</taxon>
        <taxon>Tracheophyta</taxon>
        <taxon>Spermatophyta</taxon>
        <taxon>Magnoliopsida</taxon>
        <taxon>eudicotyledons</taxon>
        <taxon>Gunneridae</taxon>
        <taxon>Pentapetalae</taxon>
        <taxon>Caryophyllales</taxon>
        <taxon>Caryophyllaceae</taxon>
        <taxon>Caryophylleae</taxon>
        <taxon>Saponaria</taxon>
    </lineage>
</organism>
<keyword evidence="3" id="KW-1185">Reference proteome</keyword>
<dbReference type="EMBL" id="JBDFQZ010000007">
    <property type="protein sequence ID" value="KAK9706534.1"/>
    <property type="molecule type" value="Genomic_DNA"/>
</dbReference>
<protein>
    <submittedName>
        <fullName evidence="2">Uncharacterized protein</fullName>
    </submittedName>
</protein>